<accession>A0A815XXR3</accession>
<dbReference type="AlphaFoldDB" id="A0A815XXR3"/>
<sequence>MVTQIAETKAAITDNKEELQRFIILETFQSLVSIDGVAKLKPALYP</sequence>
<feature type="non-terminal residue" evidence="1">
    <location>
        <position position="1"/>
    </location>
</feature>
<name>A0A815XXR3_9BILA</name>
<dbReference type="Proteomes" id="UP000663889">
    <property type="component" value="Unassembled WGS sequence"/>
</dbReference>
<reference evidence="1" key="1">
    <citation type="submission" date="2021-02" db="EMBL/GenBank/DDBJ databases">
        <authorList>
            <person name="Nowell W R."/>
        </authorList>
    </citation>
    <scope>NUCLEOTIDE SEQUENCE</scope>
</reference>
<protein>
    <submittedName>
        <fullName evidence="1">Uncharacterized protein</fullName>
    </submittedName>
</protein>
<evidence type="ECO:0000313" key="1">
    <source>
        <dbReference type="EMBL" id="CAF1563263.1"/>
    </source>
</evidence>
<organism evidence="1 2">
    <name type="scientific">Rotaria sordida</name>
    <dbReference type="NCBI Taxonomy" id="392033"/>
    <lineage>
        <taxon>Eukaryota</taxon>
        <taxon>Metazoa</taxon>
        <taxon>Spiralia</taxon>
        <taxon>Gnathifera</taxon>
        <taxon>Rotifera</taxon>
        <taxon>Eurotatoria</taxon>
        <taxon>Bdelloidea</taxon>
        <taxon>Philodinida</taxon>
        <taxon>Philodinidae</taxon>
        <taxon>Rotaria</taxon>
    </lineage>
</organism>
<proteinExistence type="predicted"/>
<gene>
    <name evidence="1" type="ORF">SEV965_LOCUS39235</name>
</gene>
<comment type="caution">
    <text evidence="1">The sequence shown here is derived from an EMBL/GenBank/DDBJ whole genome shotgun (WGS) entry which is preliminary data.</text>
</comment>
<evidence type="ECO:0000313" key="2">
    <source>
        <dbReference type="Proteomes" id="UP000663889"/>
    </source>
</evidence>
<dbReference type="EMBL" id="CAJNOU010012916">
    <property type="protein sequence ID" value="CAF1563263.1"/>
    <property type="molecule type" value="Genomic_DNA"/>
</dbReference>